<dbReference type="EC" id="2.1.1.334" evidence="6"/>
<proteinExistence type="predicted"/>
<evidence type="ECO:0000256" key="2">
    <source>
        <dbReference type="ARBA" id="ARBA00022692"/>
    </source>
</evidence>
<dbReference type="GO" id="GO:0032259">
    <property type="term" value="P:methylation"/>
    <property type="evidence" value="ECO:0007669"/>
    <property type="project" value="UniProtKB-KW"/>
</dbReference>
<dbReference type="EMBL" id="JBHUEN010000020">
    <property type="protein sequence ID" value="MFD1881504.1"/>
    <property type="molecule type" value="Genomic_DNA"/>
</dbReference>
<organism evidence="6 7">
    <name type="scientific">Paracoccus pacificus</name>
    <dbReference type="NCBI Taxonomy" id="1463598"/>
    <lineage>
        <taxon>Bacteria</taxon>
        <taxon>Pseudomonadati</taxon>
        <taxon>Pseudomonadota</taxon>
        <taxon>Alphaproteobacteria</taxon>
        <taxon>Rhodobacterales</taxon>
        <taxon>Paracoccaceae</taxon>
        <taxon>Paracoccus</taxon>
    </lineage>
</organism>
<protein>
    <submittedName>
        <fullName evidence="6">Methyltransferase family protein</fullName>
        <ecNumber evidence="6">2.1.1.100</ecNumber>
        <ecNumber evidence="6">2.1.1.334</ecNumber>
    </submittedName>
</protein>
<comment type="caution">
    <text evidence="6">The sequence shown here is derived from an EMBL/GenBank/DDBJ whole genome shotgun (WGS) entry which is preliminary data.</text>
</comment>
<name>A0ABW4R6D2_9RHOB</name>
<gene>
    <name evidence="6" type="ORF">ACFSCT_07215</name>
</gene>
<evidence type="ECO:0000313" key="6">
    <source>
        <dbReference type="EMBL" id="MFD1881504.1"/>
    </source>
</evidence>
<evidence type="ECO:0000256" key="4">
    <source>
        <dbReference type="ARBA" id="ARBA00023136"/>
    </source>
</evidence>
<feature type="transmembrane region" description="Helical" evidence="5">
    <location>
        <begin position="91"/>
        <end position="121"/>
    </location>
</feature>
<dbReference type="Pfam" id="PF04191">
    <property type="entry name" value="PEMT"/>
    <property type="match status" value="1"/>
</dbReference>
<dbReference type="RefSeq" id="WP_379141429.1">
    <property type="nucleotide sequence ID" value="NZ_JBHUEN010000020.1"/>
</dbReference>
<keyword evidence="2 5" id="KW-0812">Transmembrane</keyword>
<dbReference type="Proteomes" id="UP001597213">
    <property type="component" value="Unassembled WGS sequence"/>
</dbReference>
<feature type="transmembrane region" description="Helical" evidence="5">
    <location>
        <begin position="35"/>
        <end position="57"/>
    </location>
</feature>
<keyword evidence="7" id="KW-1185">Reference proteome</keyword>
<evidence type="ECO:0000256" key="1">
    <source>
        <dbReference type="ARBA" id="ARBA00004127"/>
    </source>
</evidence>
<accession>A0ABW4R6D2</accession>
<comment type="subcellular location">
    <subcellularLocation>
        <location evidence="1">Endomembrane system</location>
        <topology evidence="1">Multi-pass membrane protein</topology>
    </subcellularLocation>
</comment>
<feature type="transmembrane region" description="Helical" evidence="5">
    <location>
        <begin position="6"/>
        <end position="23"/>
    </location>
</feature>
<keyword evidence="4 5" id="KW-0472">Membrane</keyword>
<evidence type="ECO:0000256" key="3">
    <source>
        <dbReference type="ARBA" id="ARBA00022989"/>
    </source>
</evidence>
<dbReference type="GO" id="GO:0004671">
    <property type="term" value="F:protein C-terminal S-isoprenylcysteine carboxyl O-methyltransferase activity"/>
    <property type="evidence" value="ECO:0007669"/>
    <property type="project" value="UniProtKB-EC"/>
</dbReference>
<dbReference type="Gene3D" id="1.20.120.1630">
    <property type="match status" value="1"/>
</dbReference>
<evidence type="ECO:0000256" key="5">
    <source>
        <dbReference type="SAM" id="Phobius"/>
    </source>
</evidence>
<keyword evidence="3 5" id="KW-1133">Transmembrane helix</keyword>
<dbReference type="PANTHER" id="PTHR43847">
    <property type="entry name" value="BLL3993 PROTEIN"/>
    <property type="match status" value="1"/>
</dbReference>
<evidence type="ECO:0000313" key="7">
    <source>
        <dbReference type="Proteomes" id="UP001597213"/>
    </source>
</evidence>
<keyword evidence="6" id="KW-0808">Transferase</keyword>
<reference evidence="7" key="1">
    <citation type="journal article" date="2019" name="Int. J. Syst. Evol. Microbiol.">
        <title>The Global Catalogue of Microorganisms (GCM) 10K type strain sequencing project: providing services to taxonomists for standard genome sequencing and annotation.</title>
        <authorList>
            <consortium name="The Broad Institute Genomics Platform"/>
            <consortium name="The Broad Institute Genome Sequencing Center for Infectious Disease"/>
            <person name="Wu L."/>
            <person name="Ma J."/>
        </authorList>
    </citation>
    <scope>NUCLEOTIDE SEQUENCE [LARGE SCALE GENOMIC DNA]</scope>
    <source>
        <strain evidence="7">CCUG 56029</strain>
    </source>
</reference>
<keyword evidence="6" id="KW-0489">Methyltransferase</keyword>
<dbReference type="PANTHER" id="PTHR43847:SF1">
    <property type="entry name" value="BLL3993 PROTEIN"/>
    <property type="match status" value="1"/>
</dbReference>
<dbReference type="EC" id="2.1.1.100" evidence="6"/>
<dbReference type="InterPro" id="IPR052527">
    <property type="entry name" value="Metal_cation-efflux_comp"/>
</dbReference>
<sequence length="148" mass="16135">MMATLIRLPQVWVLGFAVIGWLLGRLVPVRLPLGLDLAGTFLIVAGIVLMIWAALIMRRAGTTVMPGQKPARLVTWGPFAFSRNPIYLGDALVLTGIMLAGHAVLGLIMVPAFILLANALFIRAEEAMLSREYGADFAAYCAVTRRWL</sequence>
<dbReference type="InterPro" id="IPR007318">
    <property type="entry name" value="Phopholipid_MeTrfase"/>
</dbReference>